<keyword evidence="3" id="KW-0812">Transmembrane</keyword>
<keyword evidence="5" id="KW-0472">Membrane</keyword>
<feature type="domain" description="Surface lipoprotein assembly modifier N-terminal TPR repeats region" evidence="10">
    <location>
        <begin position="67"/>
        <end position="163"/>
    </location>
</feature>
<evidence type="ECO:0000313" key="11">
    <source>
        <dbReference type="EMBL" id="GLO38304.1"/>
    </source>
</evidence>
<organism evidence="11 12">
    <name type="scientific">Pseudomonas putida</name>
    <name type="common">Arthrobacter siderocapsulatus</name>
    <dbReference type="NCBI Taxonomy" id="303"/>
    <lineage>
        <taxon>Bacteria</taxon>
        <taxon>Pseudomonadati</taxon>
        <taxon>Pseudomonadota</taxon>
        <taxon>Gammaproteobacteria</taxon>
        <taxon>Pseudomonadales</taxon>
        <taxon>Pseudomonadaceae</taxon>
        <taxon>Pseudomonas</taxon>
    </lineage>
</organism>
<dbReference type="Proteomes" id="UP001161257">
    <property type="component" value="Unassembled WGS sequence"/>
</dbReference>
<dbReference type="GO" id="GO:0009279">
    <property type="term" value="C:cell outer membrane"/>
    <property type="evidence" value="ECO:0007669"/>
    <property type="project" value="UniProtKB-SubCell"/>
</dbReference>
<dbReference type="InterPro" id="IPR057556">
    <property type="entry name" value="TPR_Slam"/>
</dbReference>
<comment type="subcellular location">
    <subcellularLocation>
        <location evidence="1">Cell outer membrane</location>
        <topology evidence="1">Multi-pass membrane protein</topology>
    </subcellularLocation>
</comment>
<sequence length="490" mass="55875">MPQPSRLHYLLLLYLPLAFPSITQADQDTNLRLNQSIEYRANRQERELLKDEIAGTTLVIDGQTYRVENNLDDLGRALYVSVQRQQWADVTAFRARYVALPGHDPMLLAYADGALARSRGDLEQAEAHYRQLLALQGDFLPGQLELARVLFENRKDRESTDAFRQISQSLGPADARNQGLANTVDSFIEALDHRESWQGSLAVGPTWNDNLNQSSESTTHYRLETSDGVYLVERTMPKAVSAQGIDYEATLNKRVALSGHHGVFARALAYGQAYDKEAKYNEDTFIGNTGYSYQDGRNQYSLGPQFEYNRIGSDPMYSAWGLRGEWMHNLSATRMLKLEGEYKDMAYRRQAADTYDGSAASVYATLWQALPQQWVLFGGFDLTDRNTRDATEAYFQRGLRLGVAKDFDIGLSTVLFASWRTRQYDAYSALLDDRRHEEEQGYTFIVRAPGLAFHDLVPSLTFKYNKVNSNVDWLYSWERNSVSLKLEKQF</sequence>
<name>A0AA37RKL3_PSEPU</name>
<keyword evidence="2" id="KW-1134">Transmembrane beta strand</keyword>
<evidence type="ECO:0000313" key="12">
    <source>
        <dbReference type="Proteomes" id="UP001161257"/>
    </source>
</evidence>
<dbReference type="EMBL" id="BSKJ01000019">
    <property type="protein sequence ID" value="GLO38304.1"/>
    <property type="molecule type" value="Genomic_DNA"/>
</dbReference>
<evidence type="ECO:0000259" key="10">
    <source>
        <dbReference type="Pfam" id="PF24575"/>
    </source>
</evidence>
<keyword evidence="4 8" id="KW-0732">Signal</keyword>
<accession>A0AA37RKL3</accession>
<evidence type="ECO:0000256" key="5">
    <source>
        <dbReference type="ARBA" id="ARBA00023136"/>
    </source>
</evidence>
<evidence type="ECO:0000256" key="2">
    <source>
        <dbReference type="ARBA" id="ARBA00022452"/>
    </source>
</evidence>
<dbReference type="RefSeq" id="WP_284357266.1">
    <property type="nucleotide sequence ID" value="NZ_BSKF01000022.1"/>
</dbReference>
<evidence type="ECO:0000256" key="8">
    <source>
        <dbReference type="SAM" id="SignalP"/>
    </source>
</evidence>
<evidence type="ECO:0000256" key="6">
    <source>
        <dbReference type="ARBA" id="ARBA00023237"/>
    </source>
</evidence>
<keyword evidence="6" id="KW-0998">Cell outer membrane</keyword>
<dbReference type="AlphaFoldDB" id="A0AA37RKL3"/>
<reference evidence="11" key="1">
    <citation type="submission" date="2023-01" db="EMBL/GenBank/DDBJ databases">
        <title>Whole-genome sequence of Pseudomonas putida NBRC 14671.</title>
        <authorList>
            <person name="Morohoshi T."/>
            <person name="Someya N."/>
        </authorList>
    </citation>
    <scope>NUCLEOTIDE SEQUENCE</scope>
    <source>
        <strain evidence="11">NBRC 14671</strain>
    </source>
</reference>
<feature type="chain" id="PRO_5041356648" evidence="8">
    <location>
        <begin position="26"/>
        <end position="490"/>
    </location>
</feature>
<dbReference type="InterPro" id="IPR007655">
    <property type="entry name" value="Slam_C"/>
</dbReference>
<evidence type="ECO:0000256" key="1">
    <source>
        <dbReference type="ARBA" id="ARBA00004571"/>
    </source>
</evidence>
<comment type="caution">
    <text evidence="11">The sequence shown here is derived from an EMBL/GenBank/DDBJ whole genome shotgun (WGS) entry which is preliminary data.</text>
</comment>
<dbReference type="Pfam" id="PF24575">
    <property type="entry name" value="TPR_Slam"/>
    <property type="match status" value="1"/>
</dbReference>
<feature type="domain" description="Surface lipoprotein assembly modifier C-terminal" evidence="9">
    <location>
        <begin position="197"/>
        <end position="490"/>
    </location>
</feature>
<evidence type="ECO:0000259" key="9">
    <source>
        <dbReference type="Pfam" id="PF04575"/>
    </source>
</evidence>
<protein>
    <submittedName>
        <fullName evidence="11">Peptide signal protein</fullName>
    </submittedName>
</protein>
<proteinExistence type="inferred from homology"/>
<dbReference type="Gene3D" id="1.25.40.10">
    <property type="entry name" value="Tetratricopeptide repeat domain"/>
    <property type="match status" value="1"/>
</dbReference>
<dbReference type="InterPro" id="IPR011990">
    <property type="entry name" value="TPR-like_helical_dom_sf"/>
</dbReference>
<evidence type="ECO:0000256" key="7">
    <source>
        <dbReference type="ARBA" id="ARBA00023609"/>
    </source>
</evidence>
<gene>
    <name evidence="11" type="ORF">PPUN14671_51420</name>
</gene>
<comment type="similarity">
    <text evidence="7">Belongs to the Slam family.</text>
</comment>
<feature type="signal peptide" evidence="8">
    <location>
        <begin position="1"/>
        <end position="25"/>
    </location>
</feature>
<evidence type="ECO:0000256" key="4">
    <source>
        <dbReference type="ARBA" id="ARBA00022729"/>
    </source>
</evidence>
<evidence type="ECO:0000256" key="3">
    <source>
        <dbReference type="ARBA" id="ARBA00022692"/>
    </source>
</evidence>
<dbReference type="Pfam" id="PF04575">
    <property type="entry name" value="SlipAM"/>
    <property type="match status" value="1"/>
</dbReference>